<evidence type="ECO:0000256" key="1">
    <source>
        <dbReference type="SAM" id="MobiDB-lite"/>
    </source>
</evidence>
<reference evidence="3 4" key="1">
    <citation type="submission" date="2019-03" db="EMBL/GenBank/DDBJ databases">
        <title>Genomic Encyclopedia of Type Strains, Phase IV (KMG-IV): sequencing the most valuable type-strain genomes for metagenomic binning, comparative biology and taxonomic classification.</title>
        <authorList>
            <person name="Goeker M."/>
        </authorList>
    </citation>
    <scope>NUCLEOTIDE SEQUENCE [LARGE SCALE GENOMIC DNA]</scope>
    <source>
        <strain evidence="3 4">DSM 16998</strain>
    </source>
</reference>
<keyword evidence="2" id="KW-0732">Signal</keyword>
<evidence type="ECO:0008006" key="5">
    <source>
        <dbReference type="Google" id="ProtNLM"/>
    </source>
</evidence>
<dbReference type="EMBL" id="SNXS01000003">
    <property type="protein sequence ID" value="TDP71196.1"/>
    <property type="molecule type" value="Genomic_DNA"/>
</dbReference>
<evidence type="ECO:0000313" key="3">
    <source>
        <dbReference type="EMBL" id="TDP71196.1"/>
    </source>
</evidence>
<feature type="signal peptide" evidence="2">
    <location>
        <begin position="1"/>
        <end position="22"/>
    </location>
</feature>
<dbReference type="OrthoDB" id="9157552at2"/>
<dbReference type="InParanoid" id="A0A4R6QM53"/>
<evidence type="ECO:0000313" key="4">
    <source>
        <dbReference type="Proteomes" id="UP000295361"/>
    </source>
</evidence>
<evidence type="ECO:0000256" key="2">
    <source>
        <dbReference type="SAM" id="SignalP"/>
    </source>
</evidence>
<sequence length="146" mass="15602">MNTLPALLVACTLIVLSGSGLAQNTKVYRCGPEGRELSQKPCDDGGQALTPKIDQPDAEQRRQAAETAKRDAQLAKQLERDRRQREAENARQAQGAAGIHGRGNAAAEEPEKKPAKKAKAPAKPEGFTVTTPKPSKERKAAPATKP</sequence>
<comment type="caution">
    <text evidence="3">The sequence shown here is derived from an EMBL/GenBank/DDBJ whole genome shotgun (WGS) entry which is preliminary data.</text>
</comment>
<dbReference type="AlphaFoldDB" id="A0A4R6QM53"/>
<name>A0A4R6QM53_9BURK</name>
<feature type="compositionally biased region" description="Basic and acidic residues" evidence="1">
    <location>
        <begin position="54"/>
        <end position="89"/>
    </location>
</feature>
<keyword evidence="4" id="KW-1185">Reference proteome</keyword>
<feature type="region of interest" description="Disordered" evidence="1">
    <location>
        <begin position="33"/>
        <end position="146"/>
    </location>
</feature>
<accession>A0A4R6QM53</accession>
<dbReference type="RefSeq" id="WP_133700991.1">
    <property type="nucleotide sequence ID" value="NZ_SNXS01000003.1"/>
</dbReference>
<dbReference type="Proteomes" id="UP000295361">
    <property type="component" value="Unassembled WGS sequence"/>
</dbReference>
<feature type="compositionally biased region" description="Basic and acidic residues" evidence="1">
    <location>
        <begin position="33"/>
        <end position="43"/>
    </location>
</feature>
<feature type="chain" id="PRO_5020896410" description="DUF4124 domain-containing protein" evidence="2">
    <location>
        <begin position="23"/>
        <end position="146"/>
    </location>
</feature>
<protein>
    <recommendedName>
        <fullName evidence="5">DUF4124 domain-containing protein</fullName>
    </recommendedName>
</protein>
<gene>
    <name evidence="3" type="ORF">DES47_103174</name>
</gene>
<organism evidence="3 4">
    <name type="scientific">Roseateles toxinivorans</name>
    <dbReference type="NCBI Taxonomy" id="270368"/>
    <lineage>
        <taxon>Bacteria</taxon>
        <taxon>Pseudomonadati</taxon>
        <taxon>Pseudomonadota</taxon>
        <taxon>Betaproteobacteria</taxon>
        <taxon>Burkholderiales</taxon>
        <taxon>Sphaerotilaceae</taxon>
        <taxon>Roseateles</taxon>
    </lineage>
</organism>
<proteinExistence type="predicted"/>